<dbReference type="EMBL" id="CADCTO010000566">
    <property type="protein sequence ID" value="CAA9287742.1"/>
    <property type="molecule type" value="Genomic_DNA"/>
</dbReference>
<accession>A0A6J4JUC6</accession>
<sequence length="194" mass="22018">MENNFATSAAAEAPPEPVTPVALSDARYDLILLDPSKVRLFRTGGTTVRMALDDPQVGEERSYLKVSVARAFPLSDPEHYIGLRDGADKDIGMLRSLEGLDAESRAIAEEELKRRYFLPRITRVREVTEEFGMTTWDVETDKGDRTFIVHNLKESVNELTPTRVLITDMEGNRYEFPDIRKLDEKSFGILQRVL</sequence>
<evidence type="ECO:0000259" key="1">
    <source>
        <dbReference type="Pfam" id="PF08909"/>
    </source>
</evidence>
<dbReference type="InterPro" id="IPR015005">
    <property type="entry name" value="DUF1854"/>
</dbReference>
<gene>
    <name evidence="2" type="ORF">AVDCRST_MAG63-4094</name>
</gene>
<evidence type="ECO:0000313" key="2">
    <source>
        <dbReference type="EMBL" id="CAA9287742.1"/>
    </source>
</evidence>
<organism evidence="2">
    <name type="scientific">uncultured Armatimonadetes bacterium</name>
    <dbReference type="NCBI Taxonomy" id="157466"/>
    <lineage>
        <taxon>Bacteria</taxon>
        <taxon>Bacillati</taxon>
        <taxon>Armatimonadota</taxon>
        <taxon>environmental samples</taxon>
    </lineage>
</organism>
<reference evidence="2" key="1">
    <citation type="submission" date="2020-02" db="EMBL/GenBank/DDBJ databases">
        <authorList>
            <person name="Meier V. D."/>
        </authorList>
    </citation>
    <scope>NUCLEOTIDE SEQUENCE</scope>
    <source>
        <strain evidence="2">AVDCRST_MAG63</strain>
    </source>
</reference>
<proteinExistence type="predicted"/>
<feature type="domain" description="DUF1854" evidence="1">
    <location>
        <begin position="64"/>
        <end position="193"/>
    </location>
</feature>
<dbReference type="Pfam" id="PF08909">
    <property type="entry name" value="DUF1854"/>
    <property type="match status" value="1"/>
</dbReference>
<protein>
    <recommendedName>
        <fullName evidence="1">DUF1854 domain-containing protein</fullName>
    </recommendedName>
</protein>
<name>A0A6J4JUC6_9BACT</name>
<dbReference type="AlphaFoldDB" id="A0A6J4JUC6"/>